<dbReference type="Proteomes" id="UP000752814">
    <property type="component" value="Unassembled WGS sequence"/>
</dbReference>
<evidence type="ECO:0000259" key="1">
    <source>
        <dbReference type="Pfam" id="PF13443"/>
    </source>
</evidence>
<protein>
    <submittedName>
        <fullName evidence="2">Transcriptional regulator</fullName>
    </submittedName>
</protein>
<dbReference type="Pfam" id="PF13443">
    <property type="entry name" value="HTH_26"/>
    <property type="match status" value="1"/>
</dbReference>
<accession>A0A8J8PG58</accession>
<name>A0A8J8PG58_9ARCH</name>
<dbReference type="RefSeq" id="WP_400256421.1">
    <property type="nucleotide sequence ID" value="NZ_CAYAYE010000024.1"/>
</dbReference>
<reference evidence="2" key="1">
    <citation type="submission" date="2016-03" db="EMBL/GenBank/DDBJ databases">
        <authorList>
            <person name="Borrel G."/>
            <person name="Mccann A."/>
            <person name="O'Toole P.W."/>
        </authorList>
    </citation>
    <scope>NUCLEOTIDE SEQUENCE</scope>
    <source>
        <strain evidence="2">183</strain>
    </source>
</reference>
<comment type="caution">
    <text evidence="2">The sequence shown here is derived from an EMBL/GenBank/DDBJ whole genome shotgun (WGS) entry which is preliminary data.</text>
</comment>
<evidence type="ECO:0000313" key="3">
    <source>
        <dbReference type="Proteomes" id="UP000752814"/>
    </source>
</evidence>
<organism evidence="2 3">
    <name type="scientific">Candidatus Methanomassiliicoccus intestinalis</name>
    <dbReference type="NCBI Taxonomy" id="1406512"/>
    <lineage>
        <taxon>Archaea</taxon>
        <taxon>Methanobacteriati</taxon>
        <taxon>Thermoplasmatota</taxon>
        <taxon>Thermoplasmata</taxon>
        <taxon>Methanomassiliicoccales</taxon>
        <taxon>Methanomassiliicoccaceae</taxon>
        <taxon>Methanomassiliicoccus</taxon>
    </lineage>
</organism>
<dbReference type="EMBL" id="LVVT01000010">
    <property type="protein sequence ID" value="TQS83477.1"/>
    <property type="molecule type" value="Genomic_DNA"/>
</dbReference>
<dbReference type="InterPro" id="IPR001387">
    <property type="entry name" value="Cro/C1-type_HTH"/>
</dbReference>
<dbReference type="Gene3D" id="1.10.260.40">
    <property type="entry name" value="lambda repressor-like DNA-binding domains"/>
    <property type="match status" value="1"/>
</dbReference>
<dbReference type="SUPFAM" id="SSF47413">
    <property type="entry name" value="lambda repressor-like DNA-binding domains"/>
    <property type="match status" value="1"/>
</dbReference>
<sequence>MKVLKQAIKKLWKLLVDKEMSKGYLHKVSGLLSSTMTKLRKDEDVSMEALRKICIALGCNIADIMEFVDDPTVN</sequence>
<proteinExistence type="predicted"/>
<evidence type="ECO:0000313" key="2">
    <source>
        <dbReference type="EMBL" id="TQS83477.1"/>
    </source>
</evidence>
<dbReference type="GO" id="GO:0003677">
    <property type="term" value="F:DNA binding"/>
    <property type="evidence" value="ECO:0007669"/>
    <property type="project" value="InterPro"/>
</dbReference>
<feature type="domain" description="HTH cro/C1-type" evidence="1">
    <location>
        <begin position="10"/>
        <end position="70"/>
    </location>
</feature>
<gene>
    <name evidence="2" type="ORF">A3207_07740</name>
</gene>
<dbReference type="InterPro" id="IPR010982">
    <property type="entry name" value="Lambda_DNA-bd_dom_sf"/>
</dbReference>
<dbReference type="AlphaFoldDB" id="A0A8J8PG58"/>